<dbReference type="OrthoDB" id="1742084at2759"/>
<evidence type="ECO:0000256" key="6">
    <source>
        <dbReference type="ARBA" id="ARBA00023163"/>
    </source>
</evidence>
<sequence>MATKRKSTSTTGSARKKAKSLPSVEEFQNFYSSSLKLIYDLRDDANERVLVTPFIKLPPKKLYPDYTDIVSNPITISDIQRKVTKGKYSGTDAQEFLDDFKLLLDNAALYNEPDSWVVADASKVYEFVREQVAQFVDDVVGESSHELTNDDLLQAAEQLLNSVIEHEFPEIGVISGPFMDNINKKEYPDYFKVIKNPTSFNKVLGELDTSIIIPEDPVDENLERLYEETKLIFSNAQSYNDPNSLIHQDSLKLEELFEDKFQELRTSFIPEAKPLKFKIPAVAAIPEKPEPKKRGRKKKVVVESEPEESENDSDEDDIEDEEVLEEGAPAPEVKEEEEAPPIPTLESNVMGRTQTLGSTDEVFIKDAYIASSASTVSQILSQTQEFNNYRASQPVSRYQLIKDTLFSNATDSLSTLIEYKFPSNGYCTQSYTFSLPSDSSSYITMKFNLHDYLFGLKEEDIRNGQSFAGVASDEEFQCKLFVNDNEVENGSDSDDTSDVNRLRLSYDLKLSFGLNIVTFECKVSPSVSKLIKKSSTKPEESEEVAGRHTRHQLQQMKRSWEVEKYTFFIICNSL</sequence>
<dbReference type="GO" id="GO:0016586">
    <property type="term" value="C:RSC-type complex"/>
    <property type="evidence" value="ECO:0007669"/>
    <property type="project" value="InterPro"/>
</dbReference>
<evidence type="ECO:0000313" key="11">
    <source>
        <dbReference type="EMBL" id="EGV61024.1"/>
    </source>
</evidence>
<evidence type="ECO:0000313" key="12">
    <source>
        <dbReference type="Proteomes" id="UP000000707"/>
    </source>
</evidence>
<keyword evidence="6" id="KW-0804">Transcription</keyword>
<dbReference type="PROSITE" id="PS50014">
    <property type="entry name" value="BROMODOMAIN_2"/>
    <property type="match status" value="2"/>
</dbReference>
<dbReference type="InterPro" id="IPR037382">
    <property type="entry name" value="Rsc/polybromo"/>
</dbReference>
<dbReference type="eggNOG" id="KOG1827">
    <property type="taxonomic scope" value="Eukaryota"/>
</dbReference>
<evidence type="ECO:0000256" key="5">
    <source>
        <dbReference type="ARBA" id="ARBA00023117"/>
    </source>
</evidence>
<evidence type="ECO:0000256" key="2">
    <source>
        <dbReference type="ARBA" id="ARBA00022737"/>
    </source>
</evidence>
<feature type="region of interest" description="Disordered" evidence="9">
    <location>
        <begin position="1"/>
        <end position="23"/>
    </location>
</feature>
<dbReference type="Proteomes" id="UP000000707">
    <property type="component" value="Unassembled WGS sequence"/>
</dbReference>
<keyword evidence="4" id="KW-0805">Transcription regulation</keyword>
<dbReference type="EMBL" id="GL996528">
    <property type="protein sequence ID" value="EGV61024.1"/>
    <property type="molecule type" value="Genomic_DNA"/>
</dbReference>
<accession>G3BC76</accession>
<dbReference type="GeneID" id="18248193"/>
<evidence type="ECO:0000256" key="3">
    <source>
        <dbReference type="ARBA" id="ARBA00022853"/>
    </source>
</evidence>
<name>G3BC76_CANTC</name>
<evidence type="ECO:0000259" key="10">
    <source>
        <dbReference type="PROSITE" id="PS50014"/>
    </source>
</evidence>
<evidence type="ECO:0000256" key="7">
    <source>
        <dbReference type="ARBA" id="ARBA00023242"/>
    </source>
</evidence>
<dbReference type="STRING" id="590646.G3BC76"/>
<feature type="domain" description="Bromo" evidence="10">
    <location>
        <begin position="170"/>
        <end position="247"/>
    </location>
</feature>
<dbReference type="Pfam" id="PF00439">
    <property type="entry name" value="Bromodomain"/>
    <property type="match status" value="2"/>
</dbReference>
<dbReference type="KEGG" id="cten:18248193"/>
<dbReference type="Gene3D" id="1.20.920.10">
    <property type="entry name" value="Bromodomain-like"/>
    <property type="match status" value="2"/>
</dbReference>
<dbReference type="InterPro" id="IPR036427">
    <property type="entry name" value="Bromodomain-like_sf"/>
</dbReference>
<proteinExistence type="predicted"/>
<comment type="subcellular location">
    <subcellularLocation>
        <location evidence="1">Nucleus</location>
    </subcellularLocation>
</comment>
<dbReference type="GO" id="GO:0006338">
    <property type="term" value="P:chromatin remodeling"/>
    <property type="evidence" value="ECO:0007669"/>
    <property type="project" value="InterPro"/>
</dbReference>
<feature type="compositionally biased region" description="Acidic residues" evidence="9">
    <location>
        <begin position="304"/>
        <end position="325"/>
    </location>
</feature>
<keyword evidence="5 8" id="KW-0103">Bromodomain</keyword>
<evidence type="ECO:0000256" key="1">
    <source>
        <dbReference type="ARBA" id="ARBA00004123"/>
    </source>
</evidence>
<gene>
    <name evidence="11" type="ORF">CANTEDRAFT_116160</name>
</gene>
<feature type="region of interest" description="Disordered" evidence="9">
    <location>
        <begin position="290"/>
        <end position="350"/>
    </location>
</feature>
<organism evidence="12">
    <name type="scientific">Candida tenuis (strain ATCC 10573 / BCRC 21748 / CBS 615 / JCM 9827 / NBRC 10315 / NRRL Y-1498 / VKM Y-70)</name>
    <name type="common">Yeast</name>
    <name type="synonym">Yamadazyma tenuis</name>
    <dbReference type="NCBI Taxonomy" id="590646"/>
    <lineage>
        <taxon>Eukaryota</taxon>
        <taxon>Fungi</taxon>
        <taxon>Dikarya</taxon>
        <taxon>Ascomycota</taxon>
        <taxon>Saccharomycotina</taxon>
        <taxon>Pichiomycetes</taxon>
        <taxon>Debaryomycetaceae</taxon>
        <taxon>Yamadazyma</taxon>
    </lineage>
</organism>
<dbReference type="SMART" id="SM00297">
    <property type="entry name" value="BROMO"/>
    <property type="match status" value="2"/>
</dbReference>
<feature type="domain" description="Bromo" evidence="10">
    <location>
        <begin position="46"/>
        <end position="118"/>
    </location>
</feature>
<evidence type="ECO:0000256" key="9">
    <source>
        <dbReference type="SAM" id="MobiDB-lite"/>
    </source>
</evidence>
<protein>
    <recommendedName>
        <fullName evidence="10">Bromo domain-containing protein</fullName>
    </recommendedName>
</protein>
<dbReference type="RefSeq" id="XP_006690238.1">
    <property type="nucleotide sequence ID" value="XM_006690175.1"/>
</dbReference>
<dbReference type="CDD" id="cd04369">
    <property type="entry name" value="Bromodomain"/>
    <property type="match status" value="2"/>
</dbReference>
<dbReference type="InterPro" id="IPR001487">
    <property type="entry name" value="Bromodomain"/>
</dbReference>
<reference evidence="11 12" key="1">
    <citation type="journal article" date="2011" name="Proc. Natl. Acad. Sci. U.S.A.">
        <title>Comparative genomics of xylose-fermenting fungi for enhanced biofuel production.</title>
        <authorList>
            <person name="Wohlbach D.J."/>
            <person name="Kuo A."/>
            <person name="Sato T.K."/>
            <person name="Potts K.M."/>
            <person name="Salamov A.A."/>
            <person name="LaButti K.M."/>
            <person name="Sun H."/>
            <person name="Clum A."/>
            <person name="Pangilinan J.L."/>
            <person name="Lindquist E.A."/>
            <person name="Lucas S."/>
            <person name="Lapidus A."/>
            <person name="Jin M."/>
            <person name="Gunawan C."/>
            <person name="Balan V."/>
            <person name="Dale B.E."/>
            <person name="Jeffries T.W."/>
            <person name="Zinkel R."/>
            <person name="Barry K.W."/>
            <person name="Grigoriev I.V."/>
            <person name="Gasch A.P."/>
        </authorList>
    </citation>
    <scope>NUCLEOTIDE SEQUENCE [LARGE SCALE GENOMIC DNA]</scope>
    <source>
        <strain evidence="12">ATCC 10573 / BCRC 21748 / CBS 615 / JCM 9827 / NBRC 10315 / NRRL Y-1498 / VKM Y-70</strain>
    </source>
</reference>
<dbReference type="GO" id="GO:0006368">
    <property type="term" value="P:transcription elongation by RNA polymerase II"/>
    <property type="evidence" value="ECO:0007669"/>
    <property type="project" value="TreeGrafter"/>
</dbReference>
<dbReference type="AlphaFoldDB" id="G3BC76"/>
<keyword evidence="2" id="KW-0677">Repeat</keyword>
<evidence type="ECO:0000256" key="8">
    <source>
        <dbReference type="PROSITE-ProRule" id="PRU00035"/>
    </source>
</evidence>
<keyword evidence="3" id="KW-0156">Chromatin regulator</keyword>
<evidence type="ECO:0000256" key="4">
    <source>
        <dbReference type="ARBA" id="ARBA00023015"/>
    </source>
</evidence>
<dbReference type="PANTHER" id="PTHR16062:SF22">
    <property type="entry name" value="HISTONE-LYSINE N-METHYLTRANSFERASE ASH1L"/>
    <property type="match status" value="1"/>
</dbReference>
<dbReference type="SUPFAM" id="SSF47370">
    <property type="entry name" value="Bromodomain"/>
    <property type="match status" value="2"/>
</dbReference>
<dbReference type="HOGENOM" id="CLU_035525_0_0_1"/>
<dbReference type="PANTHER" id="PTHR16062">
    <property type="entry name" value="SWI/SNF-RELATED"/>
    <property type="match status" value="1"/>
</dbReference>
<dbReference type="PRINTS" id="PR00503">
    <property type="entry name" value="BROMODOMAIN"/>
</dbReference>
<keyword evidence="12" id="KW-1185">Reference proteome</keyword>
<dbReference type="GO" id="GO:0003682">
    <property type="term" value="F:chromatin binding"/>
    <property type="evidence" value="ECO:0007669"/>
    <property type="project" value="TreeGrafter"/>
</dbReference>
<keyword evidence="7" id="KW-0539">Nucleus</keyword>